<dbReference type="GeneID" id="65066636"/>
<sequence>MIKIAFTSQGQIIGDWEELEDALEVENPAIINVTPQGVQLVPLLIITESNRIQVNYTDILGGALVEPVPQMRNVYNEQFGSGIQLLTK</sequence>
<evidence type="ECO:0000313" key="1">
    <source>
        <dbReference type="EMBL" id="AKO61684.1"/>
    </source>
</evidence>
<organism evidence="1 2">
    <name type="scientific">Stenotrophomonas phage IME-SM1</name>
    <dbReference type="NCBI Taxonomy" id="1654717"/>
    <lineage>
        <taxon>Viruses</taxon>
        <taxon>Duplodnaviria</taxon>
        <taxon>Heunggongvirae</taxon>
        <taxon>Uroviricota</taxon>
        <taxon>Caudoviricetes</taxon>
        <taxon>Menderavirus</taxon>
        <taxon>Menderavirus IMESM1</taxon>
    </lineage>
</organism>
<dbReference type="RefSeq" id="YP_010077877.1">
    <property type="nucleotide sequence ID" value="NC_054952.1"/>
</dbReference>
<evidence type="ECO:0000313" key="2">
    <source>
        <dbReference type="Proteomes" id="UP000224291"/>
    </source>
</evidence>
<reference evidence="1 2" key="1">
    <citation type="submission" date="2015-05" db="EMBL/GenBank/DDBJ databases">
        <authorList>
            <person name="Liu X."/>
            <person name="Tong Y."/>
            <person name="Huang Y."/>
            <person name="Fan H."/>
            <person name="An X."/>
            <person name="Mi Z."/>
            <person name="Zhang Z."/>
        </authorList>
    </citation>
    <scope>NUCLEOTIDE SEQUENCE [LARGE SCALE GENOMIC DNA]</scope>
</reference>
<keyword evidence="2" id="KW-1185">Reference proteome</keyword>
<dbReference type="EMBL" id="KR560069">
    <property type="protein sequence ID" value="AKO61684.1"/>
    <property type="molecule type" value="Genomic_DNA"/>
</dbReference>
<dbReference type="Proteomes" id="UP000224291">
    <property type="component" value="Segment"/>
</dbReference>
<name>A0A0H4ITP8_9CAUD</name>
<protein>
    <submittedName>
        <fullName evidence="1">Uncharacterized protein</fullName>
    </submittedName>
</protein>
<accession>A0A0H4ITP8</accession>
<dbReference type="KEGG" id="vg:65066636"/>
<proteinExistence type="predicted"/>
<dbReference type="Gene3D" id="2.30.30.100">
    <property type="match status" value="1"/>
</dbReference>